<evidence type="ECO:0000313" key="3">
    <source>
        <dbReference type="Proteomes" id="UP000236754"/>
    </source>
</evidence>
<proteinExistence type="predicted"/>
<name>A0A1H5XGY4_9ACTN</name>
<keyword evidence="1" id="KW-1133">Transmembrane helix</keyword>
<gene>
    <name evidence="2" type="ORF">SAMN05216223_103261</name>
</gene>
<keyword evidence="3" id="KW-1185">Reference proteome</keyword>
<dbReference type="InterPro" id="IPR007403">
    <property type="entry name" value="DUF456"/>
</dbReference>
<evidence type="ECO:0008006" key="4">
    <source>
        <dbReference type="Google" id="ProtNLM"/>
    </source>
</evidence>
<dbReference type="EMBL" id="FNVU01000003">
    <property type="protein sequence ID" value="SEG11001.1"/>
    <property type="molecule type" value="Genomic_DNA"/>
</dbReference>
<keyword evidence="1" id="KW-0472">Membrane</keyword>
<evidence type="ECO:0000256" key="1">
    <source>
        <dbReference type="SAM" id="Phobius"/>
    </source>
</evidence>
<feature type="transmembrane region" description="Helical" evidence="1">
    <location>
        <begin position="89"/>
        <end position="112"/>
    </location>
</feature>
<feature type="transmembrane region" description="Helical" evidence="1">
    <location>
        <begin position="6"/>
        <end position="39"/>
    </location>
</feature>
<dbReference type="AlphaFoldDB" id="A0A1H5XGY4"/>
<dbReference type="OrthoDB" id="4333031at2"/>
<dbReference type="RefSeq" id="WP_103885017.1">
    <property type="nucleotide sequence ID" value="NZ_FNVU01000003.1"/>
</dbReference>
<evidence type="ECO:0000313" key="2">
    <source>
        <dbReference type="EMBL" id="SEG11001.1"/>
    </source>
</evidence>
<sequence>MGTAQVILIGAVMLLGVVGVAAPGVPGTLLCWAAVLWWATSEHTTLTWGVLAGATGLLLVAQMVVWLLPPRRIRDSGVTWRTVMTATGVAVPGFFVLPVVGAPLGFAGAVYVHERLRLGGGHRTAWTATRRVMRTVGWSVLVELMACLLVAGAWVWAVAAG</sequence>
<accession>A0A1H5XGY4</accession>
<feature type="transmembrane region" description="Helical" evidence="1">
    <location>
        <begin position="46"/>
        <end position="69"/>
    </location>
</feature>
<keyword evidence="1" id="KW-0812">Transmembrane</keyword>
<dbReference type="Pfam" id="PF04306">
    <property type="entry name" value="DUF456"/>
    <property type="match status" value="1"/>
</dbReference>
<organism evidence="2 3">
    <name type="scientific">Actinacidiphila yanglinensis</name>
    <dbReference type="NCBI Taxonomy" id="310779"/>
    <lineage>
        <taxon>Bacteria</taxon>
        <taxon>Bacillati</taxon>
        <taxon>Actinomycetota</taxon>
        <taxon>Actinomycetes</taxon>
        <taxon>Kitasatosporales</taxon>
        <taxon>Streptomycetaceae</taxon>
        <taxon>Actinacidiphila</taxon>
    </lineage>
</organism>
<reference evidence="2 3" key="1">
    <citation type="submission" date="2016-10" db="EMBL/GenBank/DDBJ databases">
        <authorList>
            <person name="de Groot N.N."/>
        </authorList>
    </citation>
    <scope>NUCLEOTIDE SEQUENCE [LARGE SCALE GENOMIC DNA]</scope>
    <source>
        <strain evidence="2 3">CGMCC 4.2023</strain>
    </source>
</reference>
<dbReference type="Proteomes" id="UP000236754">
    <property type="component" value="Unassembled WGS sequence"/>
</dbReference>
<feature type="transmembrane region" description="Helical" evidence="1">
    <location>
        <begin position="132"/>
        <end position="157"/>
    </location>
</feature>
<protein>
    <recommendedName>
        <fullName evidence="4">DUF456 domain-containing protein</fullName>
    </recommendedName>
</protein>